<dbReference type="InterPro" id="IPR029058">
    <property type="entry name" value="AB_hydrolase_fold"/>
</dbReference>
<dbReference type="PRINTS" id="PR00412">
    <property type="entry name" value="EPOXHYDRLASE"/>
</dbReference>
<evidence type="ECO:0000313" key="4">
    <source>
        <dbReference type="Proteomes" id="UP000612893"/>
    </source>
</evidence>
<dbReference type="Proteomes" id="UP000612893">
    <property type="component" value="Unassembled WGS sequence"/>
</dbReference>
<organism evidence="3 4">
    <name type="scientific">Candidatus Nephthysia bennettiae</name>
    <dbReference type="NCBI Taxonomy" id="3127016"/>
    <lineage>
        <taxon>Bacteria</taxon>
        <taxon>Bacillati</taxon>
        <taxon>Candidatus Dormiibacterota</taxon>
        <taxon>Candidatus Dormibacteria</taxon>
        <taxon>Candidatus Dormibacterales</taxon>
        <taxon>Candidatus Dormibacteraceae</taxon>
        <taxon>Candidatus Nephthysia</taxon>
    </lineage>
</organism>
<dbReference type="RefSeq" id="WP_338203825.1">
    <property type="nucleotide sequence ID" value="NZ_JAEKNR010000188.1"/>
</dbReference>
<accession>A0A934KBD5</accession>
<dbReference type="InterPro" id="IPR000639">
    <property type="entry name" value="Epox_hydrolase-like"/>
</dbReference>
<evidence type="ECO:0000313" key="3">
    <source>
        <dbReference type="EMBL" id="MBJ7600121.1"/>
    </source>
</evidence>
<gene>
    <name evidence="3" type="ORF">JF922_18855</name>
</gene>
<dbReference type="GO" id="GO:0016787">
    <property type="term" value="F:hydrolase activity"/>
    <property type="evidence" value="ECO:0007669"/>
    <property type="project" value="UniProtKB-KW"/>
</dbReference>
<keyword evidence="1 3" id="KW-0378">Hydrolase</keyword>
<sequence>MQELHIEANGLRFRCLAAGPEGGPLALLLHGFPEGAESWSFQLEALAAHGLRAVAPDLRGYGGTACPPDEEAYRMSELVEDVAALIRNLGASTCHLAGHDWGSLVGWSVTSRHPELVGTWSALSVGHPAALSKAMREDEDQRRRSSYIGLFRERGKAEEVLQADGYRRLRDIYRTGPSPEAIPAGVVESYVRDFSRPGRLTAALNYYRVNLRREGPPMAEAGLTTPTQLLWGDQDPAVGRTSAELTATFVAGDYRLVVLEGAGHWLQFERPEEVSRLLVEWIRSHAQPVE</sequence>
<evidence type="ECO:0000259" key="2">
    <source>
        <dbReference type="Pfam" id="PF00561"/>
    </source>
</evidence>
<keyword evidence="4" id="KW-1185">Reference proteome</keyword>
<dbReference type="PANTHER" id="PTHR43329">
    <property type="entry name" value="EPOXIDE HYDROLASE"/>
    <property type="match status" value="1"/>
</dbReference>
<dbReference type="Pfam" id="PF00561">
    <property type="entry name" value="Abhydrolase_1"/>
    <property type="match status" value="1"/>
</dbReference>
<dbReference type="SUPFAM" id="SSF53474">
    <property type="entry name" value="alpha/beta-Hydrolases"/>
    <property type="match status" value="1"/>
</dbReference>
<dbReference type="InterPro" id="IPR000073">
    <property type="entry name" value="AB_hydrolase_1"/>
</dbReference>
<dbReference type="EMBL" id="JAEKNR010000188">
    <property type="protein sequence ID" value="MBJ7600121.1"/>
    <property type="molecule type" value="Genomic_DNA"/>
</dbReference>
<protein>
    <submittedName>
        <fullName evidence="3">Alpha/beta hydrolase</fullName>
    </submittedName>
</protein>
<name>A0A934KBD5_9BACT</name>
<dbReference type="AlphaFoldDB" id="A0A934KBD5"/>
<feature type="domain" description="AB hydrolase-1" evidence="2">
    <location>
        <begin position="27"/>
        <end position="271"/>
    </location>
</feature>
<proteinExistence type="predicted"/>
<reference evidence="3" key="1">
    <citation type="submission" date="2020-10" db="EMBL/GenBank/DDBJ databases">
        <title>Ca. Dormibacterota MAGs.</title>
        <authorList>
            <person name="Montgomery K."/>
        </authorList>
    </citation>
    <scope>NUCLEOTIDE SEQUENCE [LARGE SCALE GENOMIC DNA]</scope>
    <source>
        <strain evidence="3">SC8812_S17_10</strain>
    </source>
</reference>
<dbReference type="Gene3D" id="3.40.50.1820">
    <property type="entry name" value="alpha/beta hydrolase"/>
    <property type="match status" value="1"/>
</dbReference>
<evidence type="ECO:0000256" key="1">
    <source>
        <dbReference type="ARBA" id="ARBA00022801"/>
    </source>
</evidence>
<comment type="caution">
    <text evidence="3">The sequence shown here is derived from an EMBL/GenBank/DDBJ whole genome shotgun (WGS) entry which is preliminary data.</text>
</comment>